<dbReference type="AlphaFoldDB" id="A0A4Q2IZS5"/>
<dbReference type="Proteomes" id="UP000292347">
    <property type="component" value="Unassembled WGS sequence"/>
</dbReference>
<comment type="caution">
    <text evidence="1">The sequence shown here is derived from an EMBL/GenBank/DDBJ whole genome shotgun (WGS) entry which is preliminary data.</text>
</comment>
<gene>
    <name evidence="1" type="ORF">EO081_04300</name>
</gene>
<name>A0A4Q2IZS5_9SPHN</name>
<evidence type="ECO:0000313" key="2">
    <source>
        <dbReference type="Proteomes" id="UP000292347"/>
    </source>
</evidence>
<keyword evidence="2" id="KW-1185">Reference proteome</keyword>
<protein>
    <submittedName>
        <fullName evidence="1">Uncharacterized protein</fullName>
    </submittedName>
</protein>
<evidence type="ECO:0000313" key="1">
    <source>
        <dbReference type="EMBL" id="RXZ34883.1"/>
    </source>
</evidence>
<sequence>MSSILYVIAIMGCADDSSQCRSARIEPATYTSIQSCQAAMPDALVRNTDLSYPTIAAACQQRSARLASNEPPQPSRGG</sequence>
<organism evidence="1 2">
    <name type="scientific">Sphingomonas desiccabilis</name>
    <dbReference type="NCBI Taxonomy" id="429134"/>
    <lineage>
        <taxon>Bacteria</taxon>
        <taxon>Pseudomonadati</taxon>
        <taxon>Pseudomonadota</taxon>
        <taxon>Alphaproteobacteria</taxon>
        <taxon>Sphingomonadales</taxon>
        <taxon>Sphingomonadaceae</taxon>
        <taxon>Sphingomonas</taxon>
    </lineage>
</organism>
<proteinExistence type="predicted"/>
<dbReference type="OrthoDB" id="7916376at2"/>
<accession>A0A4Q2IZS5</accession>
<dbReference type="EMBL" id="SDPT01000001">
    <property type="protein sequence ID" value="RXZ34883.1"/>
    <property type="molecule type" value="Genomic_DNA"/>
</dbReference>
<reference evidence="1 2" key="1">
    <citation type="submission" date="2019-01" db="EMBL/GenBank/DDBJ databases">
        <title>Sphingomonas mucosissima sp. nov. and Sphingomonas desiccabilis sp. nov., from biological soil crusts in the Colorado Plateau, USA.</title>
        <authorList>
            <person name="Zhu D."/>
        </authorList>
    </citation>
    <scope>NUCLEOTIDE SEQUENCE [LARGE SCALE GENOMIC DNA]</scope>
    <source>
        <strain evidence="1 2">CP1D</strain>
    </source>
</reference>
<dbReference type="RefSeq" id="WP_129340664.1">
    <property type="nucleotide sequence ID" value="NZ_JACIDD010000001.1"/>
</dbReference>